<keyword evidence="2" id="KW-0597">Phosphoprotein</keyword>
<dbReference type="PANTHER" id="PTHR11085">
    <property type="entry name" value="NAD-DEPENDENT PROTEIN DEACYLASE SIRTUIN-5, MITOCHONDRIAL-RELATED"/>
    <property type="match status" value="1"/>
</dbReference>
<accession>A0AAV7KKQ5</accession>
<sequence>MAENDIQRTVLKEYTDNPEYYTRKMTKLISLMKESKFITIYTGAGISTAASIPDIRGEHGLETKQTPLVVLGLKEQDLDCIYPTYTHCAITELVDRGVVKFVATSNHDGLHQKSGLSDEYIADVFGNVFVEKCLKCKMLWKRSVVVPSLGRKCDDTNCRGRLQKTGTRMGETTPEEPLNRAWEIAKKSDLAIVIGSSLTVSPFCQLPFLAKQTVILNLQDTSYDNNSVLNIHCYCDTAMRDICKAYSIEISQFKMIRKFCLYTDVTNDRYSILVTGDASNEPSGVVSAVEIEYETAGGKILKEMDSNLKGDFVMELDNIACGMSIVFVFVFREHFDSKPLKESVILQEGNVRREFEFVKNIIY</sequence>
<keyword evidence="3" id="KW-0808">Transferase</keyword>
<feature type="binding site" evidence="10">
    <location>
        <position position="158"/>
    </location>
    <ligand>
        <name>Zn(2+)</name>
        <dbReference type="ChEBI" id="CHEBI:29105"/>
    </ligand>
</feature>
<keyword evidence="4 10" id="KW-0479">Metal-binding</keyword>
<name>A0AAV7KKQ5_9METZ</name>
<protein>
    <recommendedName>
        <fullName evidence="9">Regulatory protein SIR2 homolog 7</fullName>
    </recommendedName>
    <alternativeName>
        <fullName evidence="8">SIR2-like protein 7</fullName>
    </alternativeName>
</protein>
<comment type="similarity">
    <text evidence="7">Belongs to the sirtuin family. Class IV subfamily.</text>
</comment>
<evidence type="ECO:0000256" key="8">
    <source>
        <dbReference type="ARBA" id="ARBA00041832"/>
    </source>
</evidence>
<evidence type="ECO:0000256" key="9">
    <source>
        <dbReference type="ARBA" id="ARBA00043038"/>
    </source>
</evidence>
<comment type="cofactor">
    <cofactor evidence="1">
        <name>Zn(2+)</name>
        <dbReference type="ChEBI" id="CHEBI:29105"/>
    </cofactor>
</comment>
<keyword evidence="6" id="KW-0520">NAD</keyword>
<dbReference type="GO" id="GO:0070403">
    <property type="term" value="F:NAD+ binding"/>
    <property type="evidence" value="ECO:0007669"/>
    <property type="project" value="InterPro"/>
</dbReference>
<dbReference type="GO" id="GO:0046872">
    <property type="term" value="F:metal ion binding"/>
    <property type="evidence" value="ECO:0007669"/>
    <property type="project" value="UniProtKB-KW"/>
</dbReference>
<feature type="binding site" evidence="10">
    <location>
        <position position="133"/>
    </location>
    <ligand>
        <name>Zn(2+)</name>
        <dbReference type="ChEBI" id="CHEBI:29105"/>
    </ligand>
</feature>
<dbReference type="GO" id="GO:0005634">
    <property type="term" value="C:nucleus"/>
    <property type="evidence" value="ECO:0007669"/>
    <property type="project" value="TreeGrafter"/>
</dbReference>
<evidence type="ECO:0000256" key="3">
    <source>
        <dbReference type="ARBA" id="ARBA00022679"/>
    </source>
</evidence>
<proteinExistence type="inferred from homology"/>
<dbReference type="EMBL" id="JAKMXF010000011">
    <property type="protein sequence ID" value="KAI6661648.1"/>
    <property type="molecule type" value="Genomic_DNA"/>
</dbReference>
<evidence type="ECO:0000259" key="11">
    <source>
        <dbReference type="PROSITE" id="PS50305"/>
    </source>
</evidence>
<evidence type="ECO:0000256" key="6">
    <source>
        <dbReference type="ARBA" id="ARBA00023027"/>
    </source>
</evidence>
<evidence type="ECO:0000256" key="7">
    <source>
        <dbReference type="ARBA" id="ARBA00038170"/>
    </source>
</evidence>
<reference evidence="12 13" key="1">
    <citation type="journal article" date="2023" name="BMC Biol.">
        <title>The compact genome of the sponge Oopsacas minuta (Hexactinellida) is lacking key metazoan core genes.</title>
        <authorList>
            <person name="Santini S."/>
            <person name="Schenkelaars Q."/>
            <person name="Jourda C."/>
            <person name="Duchesne M."/>
            <person name="Belahbib H."/>
            <person name="Rocher C."/>
            <person name="Selva M."/>
            <person name="Riesgo A."/>
            <person name="Vervoort M."/>
            <person name="Leys S.P."/>
            <person name="Kodjabachian L."/>
            <person name="Le Bivic A."/>
            <person name="Borchiellini C."/>
            <person name="Claverie J.M."/>
            <person name="Renard E."/>
        </authorList>
    </citation>
    <scope>NUCLEOTIDE SEQUENCE [LARGE SCALE GENOMIC DNA]</scope>
    <source>
        <strain evidence="12">SPO-2</strain>
    </source>
</reference>
<dbReference type="PANTHER" id="PTHR11085:SF1">
    <property type="entry name" value="NAD-DEPENDENT PROTEIN DEACETYLASE SIRTUIN-7"/>
    <property type="match status" value="1"/>
</dbReference>
<evidence type="ECO:0000313" key="13">
    <source>
        <dbReference type="Proteomes" id="UP001165289"/>
    </source>
</evidence>
<evidence type="ECO:0000256" key="1">
    <source>
        <dbReference type="ARBA" id="ARBA00001947"/>
    </source>
</evidence>
<evidence type="ECO:0000256" key="2">
    <source>
        <dbReference type="ARBA" id="ARBA00022553"/>
    </source>
</evidence>
<feature type="binding site" evidence="10">
    <location>
        <position position="136"/>
    </location>
    <ligand>
        <name>Zn(2+)</name>
        <dbReference type="ChEBI" id="CHEBI:29105"/>
    </ligand>
</feature>
<feature type="binding site" evidence="10">
    <location>
        <position position="153"/>
    </location>
    <ligand>
        <name>Zn(2+)</name>
        <dbReference type="ChEBI" id="CHEBI:29105"/>
    </ligand>
</feature>
<dbReference type="InterPro" id="IPR029035">
    <property type="entry name" value="DHS-like_NAD/FAD-binding_dom"/>
</dbReference>
<keyword evidence="13" id="KW-1185">Reference proteome</keyword>
<dbReference type="InterPro" id="IPR003000">
    <property type="entry name" value="Sirtuin"/>
</dbReference>
<dbReference type="Gene3D" id="3.40.50.1220">
    <property type="entry name" value="TPP-binding domain"/>
    <property type="match status" value="1"/>
</dbReference>
<dbReference type="InterPro" id="IPR050134">
    <property type="entry name" value="NAD-dep_sirtuin_deacylases"/>
</dbReference>
<evidence type="ECO:0000256" key="5">
    <source>
        <dbReference type="ARBA" id="ARBA00022833"/>
    </source>
</evidence>
<dbReference type="PROSITE" id="PS50305">
    <property type="entry name" value="SIRTUIN"/>
    <property type="match status" value="1"/>
</dbReference>
<evidence type="ECO:0000256" key="4">
    <source>
        <dbReference type="ARBA" id="ARBA00022723"/>
    </source>
</evidence>
<dbReference type="InterPro" id="IPR026590">
    <property type="entry name" value="Ssirtuin_cat_dom"/>
</dbReference>
<comment type="caution">
    <text evidence="10">Lacks conserved residue(s) required for the propagation of feature annotation.</text>
</comment>
<comment type="caution">
    <text evidence="12">The sequence shown here is derived from an EMBL/GenBank/DDBJ whole genome shotgun (WGS) entry which is preliminary data.</text>
</comment>
<evidence type="ECO:0000313" key="12">
    <source>
        <dbReference type="EMBL" id="KAI6661648.1"/>
    </source>
</evidence>
<gene>
    <name evidence="12" type="ORF">LOD99_13521</name>
</gene>
<keyword evidence="5 10" id="KW-0862">Zinc</keyword>
<dbReference type="Proteomes" id="UP001165289">
    <property type="component" value="Unassembled WGS sequence"/>
</dbReference>
<dbReference type="Gene3D" id="2.20.28.200">
    <property type="match status" value="1"/>
</dbReference>
<dbReference type="GO" id="GO:0017136">
    <property type="term" value="F:histone deacetylase activity, NAD-dependent"/>
    <property type="evidence" value="ECO:0007669"/>
    <property type="project" value="TreeGrafter"/>
</dbReference>
<dbReference type="AlphaFoldDB" id="A0AAV7KKQ5"/>
<dbReference type="SUPFAM" id="SSF52467">
    <property type="entry name" value="DHS-like NAD/FAD-binding domain"/>
    <property type="match status" value="1"/>
</dbReference>
<evidence type="ECO:0000256" key="10">
    <source>
        <dbReference type="PROSITE-ProRule" id="PRU00236"/>
    </source>
</evidence>
<organism evidence="12 13">
    <name type="scientific">Oopsacas minuta</name>
    <dbReference type="NCBI Taxonomy" id="111878"/>
    <lineage>
        <taxon>Eukaryota</taxon>
        <taxon>Metazoa</taxon>
        <taxon>Porifera</taxon>
        <taxon>Hexactinellida</taxon>
        <taxon>Hexasterophora</taxon>
        <taxon>Lyssacinosida</taxon>
        <taxon>Leucopsacidae</taxon>
        <taxon>Oopsacas</taxon>
    </lineage>
</organism>
<dbReference type="Pfam" id="PF02146">
    <property type="entry name" value="SIR2"/>
    <property type="match status" value="1"/>
</dbReference>
<feature type="domain" description="Deacetylase sirtuin-type" evidence="11">
    <location>
        <begin position="18"/>
        <end position="256"/>
    </location>
</feature>